<comment type="caution">
    <text evidence="3">The sequence shown here is derived from an EMBL/GenBank/DDBJ whole genome shotgun (WGS) entry which is preliminary data.</text>
</comment>
<evidence type="ECO:0000313" key="3">
    <source>
        <dbReference type="EMBL" id="KAJ3056325.1"/>
    </source>
</evidence>
<dbReference type="InterPro" id="IPR024550">
    <property type="entry name" value="TFIIEa/SarR/Rpc3_HTH_dom"/>
</dbReference>
<feature type="compositionally biased region" description="Basic and acidic residues" evidence="1">
    <location>
        <begin position="230"/>
        <end position="244"/>
    </location>
</feature>
<evidence type="ECO:0000259" key="2">
    <source>
        <dbReference type="PROSITE" id="PS51344"/>
    </source>
</evidence>
<feature type="region of interest" description="Disordered" evidence="1">
    <location>
        <begin position="156"/>
        <end position="258"/>
    </location>
</feature>
<feature type="domain" description="HTH TFE/IIEalpha-type" evidence="2">
    <location>
        <begin position="1"/>
        <end position="67"/>
    </location>
</feature>
<reference evidence="3" key="1">
    <citation type="submission" date="2020-05" db="EMBL/GenBank/DDBJ databases">
        <title>Phylogenomic resolution of chytrid fungi.</title>
        <authorList>
            <person name="Stajich J.E."/>
            <person name="Amses K."/>
            <person name="Simmons R."/>
            <person name="Seto K."/>
            <person name="Myers J."/>
            <person name="Bonds A."/>
            <person name="Quandt C.A."/>
            <person name="Barry K."/>
            <person name="Liu P."/>
            <person name="Grigoriev I."/>
            <person name="Longcore J.E."/>
            <person name="James T.Y."/>
        </authorList>
    </citation>
    <scope>NUCLEOTIDE SEQUENCE</scope>
    <source>
        <strain evidence="3">JEL0318</strain>
    </source>
</reference>
<evidence type="ECO:0000256" key="1">
    <source>
        <dbReference type="SAM" id="MobiDB-lite"/>
    </source>
</evidence>
<dbReference type="InterPro" id="IPR039997">
    <property type="entry name" value="TFE"/>
</dbReference>
<dbReference type="InterPro" id="IPR017919">
    <property type="entry name" value="TFIIE/TFIIEa_HTH"/>
</dbReference>
<dbReference type="PANTHER" id="PTHR13097">
    <property type="entry name" value="TRANSCRIPTION INITIATION FACTOR IIE, ALPHA SUBUNIT"/>
    <property type="match status" value="1"/>
</dbReference>
<name>A0AAD5SJF2_9FUNG</name>
<accession>A0AAD5SJF2</accession>
<sequence length="258" mass="28764">MKDEDLAKAIKTQTKELHKLCGKLKNDGLIKTDAVAEYYPAQQGKERRKFTRSHYYIDYESFVNVVKWRVFQIGRKIEREVHEVSYSMQLFKLLSHKSNCTEGGFICPDCDGELALPKTETTNGVSQKYTKFMTQSQPIVEILKLTDKMQIPKYEKRDLTADPNAPPASADTAGVAENGTTSTGVDVHIVDDDEAVGVSNGYGGEQADGNGTAIDDYYATMTPASSQDIGDEHHSNGTKRPFDDIKDDDEEDEFSDVD</sequence>
<feature type="compositionally biased region" description="Acidic residues" evidence="1">
    <location>
        <begin position="245"/>
        <end position="258"/>
    </location>
</feature>
<gene>
    <name evidence="3" type="ORF">HK097_007303</name>
</gene>
<dbReference type="Pfam" id="PF02002">
    <property type="entry name" value="TFIIE_alpha"/>
    <property type="match status" value="1"/>
</dbReference>
<dbReference type="GO" id="GO:0006367">
    <property type="term" value="P:transcription initiation at RNA polymerase II promoter"/>
    <property type="evidence" value="ECO:0007669"/>
    <property type="project" value="TreeGrafter"/>
</dbReference>
<proteinExistence type="predicted"/>
<dbReference type="Proteomes" id="UP001212841">
    <property type="component" value="Unassembled WGS sequence"/>
</dbReference>
<dbReference type="AlphaFoldDB" id="A0AAD5SJF2"/>
<organism evidence="3 4">
    <name type="scientific">Rhizophlyctis rosea</name>
    <dbReference type="NCBI Taxonomy" id="64517"/>
    <lineage>
        <taxon>Eukaryota</taxon>
        <taxon>Fungi</taxon>
        <taxon>Fungi incertae sedis</taxon>
        <taxon>Chytridiomycota</taxon>
        <taxon>Chytridiomycota incertae sedis</taxon>
        <taxon>Chytridiomycetes</taxon>
        <taxon>Rhizophlyctidales</taxon>
        <taxon>Rhizophlyctidaceae</taxon>
        <taxon>Rhizophlyctis</taxon>
    </lineage>
</organism>
<protein>
    <recommendedName>
        <fullName evidence="2">HTH TFE/IIEalpha-type domain-containing protein</fullName>
    </recommendedName>
</protein>
<dbReference type="EMBL" id="JADGJD010000037">
    <property type="protein sequence ID" value="KAJ3056325.1"/>
    <property type="molecule type" value="Genomic_DNA"/>
</dbReference>
<dbReference type="PANTHER" id="PTHR13097:SF7">
    <property type="entry name" value="GENERAL TRANSCRIPTION FACTOR IIE SUBUNIT 1"/>
    <property type="match status" value="1"/>
</dbReference>
<keyword evidence="4" id="KW-1185">Reference proteome</keyword>
<evidence type="ECO:0000313" key="4">
    <source>
        <dbReference type="Proteomes" id="UP001212841"/>
    </source>
</evidence>
<dbReference type="PROSITE" id="PS51344">
    <property type="entry name" value="HTH_TFE_IIE"/>
    <property type="match status" value="1"/>
</dbReference>
<dbReference type="GO" id="GO:0005673">
    <property type="term" value="C:transcription factor TFIIE complex"/>
    <property type="evidence" value="ECO:0007669"/>
    <property type="project" value="TreeGrafter"/>
</dbReference>